<accession>A0ACB8AYE7</accession>
<reference evidence="1" key="1">
    <citation type="journal article" date="2021" name="New Phytol.">
        <title>Evolutionary innovations through gain and loss of genes in the ectomycorrhizal Boletales.</title>
        <authorList>
            <person name="Wu G."/>
            <person name="Miyauchi S."/>
            <person name="Morin E."/>
            <person name="Kuo A."/>
            <person name="Drula E."/>
            <person name="Varga T."/>
            <person name="Kohler A."/>
            <person name="Feng B."/>
            <person name="Cao Y."/>
            <person name="Lipzen A."/>
            <person name="Daum C."/>
            <person name="Hundley H."/>
            <person name="Pangilinan J."/>
            <person name="Johnson J."/>
            <person name="Barry K."/>
            <person name="LaButti K."/>
            <person name="Ng V."/>
            <person name="Ahrendt S."/>
            <person name="Min B."/>
            <person name="Choi I.G."/>
            <person name="Park H."/>
            <person name="Plett J.M."/>
            <person name="Magnuson J."/>
            <person name="Spatafora J.W."/>
            <person name="Nagy L.G."/>
            <person name="Henrissat B."/>
            <person name="Grigoriev I.V."/>
            <person name="Yang Z.L."/>
            <person name="Xu J."/>
            <person name="Martin F.M."/>
        </authorList>
    </citation>
    <scope>NUCLEOTIDE SEQUENCE</scope>
    <source>
        <strain evidence="1">KUC20120723A-06</strain>
    </source>
</reference>
<name>A0ACB8AYE7_9AGAM</name>
<dbReference type="EMBL" id="MU266877">
    <property type="protein sequence ID" value="KAH7918004.1"/>
    <property type="molecule type" value="Genomic_DNA"/>
</dbReference>
<evidence type="ECO:0000313" key="2">
    <source>
        <dbReference type="Proteomes" id="UP000790709"/>
    </source>
</evidence>
<comment type="caution">
    <text evidence="1">The sequence shown here is derived from an EMBL/GenBank/DDBJ whole genome shotgun (WGS) entry which is preliminary data.</text>
</comment>
<dbReference type="Proteomes" id="UP000790709">
    <property type="component" value="Unassembled WGS sequence"/>
</dbReference>
<keyword evidence="2" id="KW-1185">Reference proteome</keyword>
<sequence length="933" mass="104561">MVPLEIAMGILSTLSSILTAVKDTMQNKDDFAEVVSRCRKMGSFIERTTCGKSEGDIDPTLVRALGELNSFLDGIENIVKKREQRKLRYRFISASVDRETIAKLKEQLDSFLQMWDLELTVHVDMTLSKVDTKIDNVDMKIERILRGTREMKLDECDREPPPERPPMFFGRDDLVRIVVETLSLDHVVLVGPGGIGKTSIAKAILNEDSIIAKLQDRRFFVRFDDIDASQITFDTFIGRIAGVLGVKSARLSAVKSILKASDVLIVLDNAETFQDAVSGSDRIAEAIDELGALPSVRIILTTRNRRVSTNLRRVIIDVPALDPSAARQTFTQIYRTDGSPAVIDQLLSALDFHPLSVNLLAHVAAENQWTLDQLVKAWGKQQSHLLEVGGGKLRSLSVTIELSLASSSIKQLGNDARHVMQVVAFLPQGINEKNLDDLFPTIPNIRSIIDVLCRLSLMYHKIDSEAYAMLSPIRLYISTTHQAHDTPSVDLTHVRRYYRRQLENLIGHDDGGAWIITEDANLERFIVHDFSQATAEDIESIYQACSQFLRLLTLHKPRPTSLRATILGEPERTFHLVDEEASSCVYYLACLAVALRDDSEAINLFITAESLFAHYQKHEMTARCLEQVAQRYSVLGNVSAAEQTLQEGLNLRRKYHILSPDDEARINLDLGGAMMYQGRLQEALTLFTSAREYFDSTGDASNVVRATSRQGEAEWHSGNCAAARQHFETELSLSTRMNDNYGHVWSLTQLARAEARDENYMEARKLLEEAFALASEGNDVHNTCRVLWHQAALASDQGHFDCARDILRRAFGEMATRGWQSAQTIAMTNDCSARNELFAGDYEKARELFLGVVNSCVETSDLELQIRSTRALGEIALLDGDFAGAQLWFTKTRSLCDASGAHPDFLYSQNLYAQLKESHEGWKLFLRGRLPSA</sequence>
<organism evidence="1 2">
    <name type="scientific">Leucogyrophana mollusca</name>
    <dbReference type="NCBI Taxonomy" id="85980"/>
    <lineage>
        <taxon>Eukaryota</taxon>
        <taxon>Fungi</taxon>
        <taxon>Dikarya</taxon>
        <taxon>Basidiomycota</taxon>
        <taxon>Agaricomycotina</taxon>
        <taxon>Agaricomycetes</taxon>
        <taxon>Agaricomycetidae</taxon>
        <taxon>Boletales</taxon>
        <taxon>Boletales incertae sedis</taxon>
        <taxon>Leucogyrophana</taxon>
    </lineage>
</organism>
<evidence type="ECO:0000313" key="1">
    <source>
        <dbReference type="EMBL" id="KAH7918004.1"/>
    </source>
</evidence>
<gene>
    <name evidence="1" type="ORF">BV22DRAFT_1100721</name>
</gene>
<protein>
    <submittedName>
        <fullName evidence="1">Uncharacterized protein</fullName>
    </submittedName>
</protein>
<proteinExistence type="predicted"/>